<dbReference type="Proteomes" id="UP000607397">
    <property type="component" value="Unassembled WGS sequence"/>
</dbReference>
<organism evidence="4 5">
    <name type="scientific">Petrachloros mirabilis ULC683</name>
    <dbReference type="NCBI Taxonomy" id="2781853"/>
    <lineage>
        <taxon>Bacteria</taxon>
        <taxon>Bacillati</taxon>
        <taxon>Cyanobacteriota</taxon>
        <taxon>Cyanophyceae</taxon>
        <taxon>Synechococcales</taxon>
        <taxon>Petrachlorosaceae</taxon>
        <taxon>Petrachloros</taxon>
        <taxon>Petrachloros mirabilis</taxon>
    </lineage>
</organism>
<feature type="compositionally biased region" description="Pro residues" evidence="1">
    <location>
        <begin position="1"/>
        <end position="17"/>
    </location>
</feature>
<comment type="caution">
    <text evidence="4">The sequence shown here is derived from an EMBL/GenBank/DDBJ whole genome shotgun (WGS) entry which is preliminary data.</text>
</comment>
<sequence>MSPTLSAPPPTPVPPSPATRRGSRWLWLGLILAGGMALAVLFFSAPQPQGGSTYGRGLTGYRAWYEFALAQDISVQRWQRPYDQLSGTGQALLQVWGETPVNPPTSSAESALRDWVKAGNTVIRFTWAGQLTAAPFNSQVPSPEGAVQVETTRRMVSPADGVQRQLELQDSYGAVVWSERHGQGSMVFATYPWLAANIYADQPGNYELLTQLVQRQSGNLWVDEWVHGHRDELADDSPLSQDSAPTVFAYLAQTPLGVVAGQILVILALLLWTGNHRFGQVWRPIVKASNNSETYIQSLAATLNAAGHSAFVIEQLQDWVRQQLADQLGLMAPGSGQSVLPDDPTLAQAWGQATGRPPQDLLNFLKPSRQTQRLRDRDFLAWLSRAESLLRGQF</sequence>
<feature type="transmembrane region" description="Helical" evidence="2">
    <location>
        <begin position="25"/>
        <end position="45"/>
    </location>
</feature>
<evidence type="ECO:0000313" key="4">
    <source>
        <dbReference type="EMBL" id="NCJ07931.1"/>
    </source>
</evidence>
<reference evidence="4" key="1">
    <citation type="submission" date="2019-12" db="EMBL/GenBank/DDBJ databases">
        <title>High-Quality draft genome sequences of three cyanobacteria isolated from the limestone walls of the Old Cathedral of Coimbra.</title>
        <authorList>
            <person name="Tiago I."/>
            <person name="Soares F."/>
            <person name="Portugal A."/>
        </authorList>
    </citation>
    <scope>NUCLEOTIDE SEQUENCE [LARGE SCALE GENOMIC DNA]</scope>
    <source>
        <strain evidence="4">C</strain>
    </source>
</reference>
<dbReference type="AlphaFoldDB" id="A0A8K2A1H5"/>
<keyword evidence="5" id="KW-1185">Reference proteome</keyword>
<feature type="domain" description="DUF4350" evidence="3">
    <location>
        <begin position="59"/>
        <end position="213"/>
    </location>
</feature>
<evidence type="ECO:0000313" key="5">
    <source>
        <dbReference type="Proteomes" id="UP000607397"/>
    </source>
</evidence>
<keyword evidence="2" id="KW-0812">Transmembrane</keyword>
<protein>
    <submittedName>
        <fullName evidence="4">DUF4350 domain-containing protein</fullName>
    </submittedName>
</protein>
<keyword evidence="2" id="KW-0472">Membrane</keyword>
<accession>A0A8K2A1H5</accession>
<feature type="region of interest" description="Disordered" evidence="1">
    <location>
        <begin position="1"/>
        <end position="20"/>
    </location>
</feature>
<dbReference type="Pfam" id="PF14258">
    <property type="entry name" value="DUF4350"/>
    <property type="match status" value="1"/>
</dbReference>
<dbReference type="EMBL" id="WVIC01000036">
    <property type="protein sequence ID" value="NCJ07931.1"/>
    <property type="molecule type" value="Genomic_DNA"/>
</dbReference>
<proteinExistence type="predicted"/>
<evidence type="ECO:0000259" key="3">
    <source>
        <dbReference type="Pfam" id="PF14258"/>
    </source>
</evidence>
<evidence type="ECO:0000256" key="1">
    <source>
        <dbReference type="SAM" id="MobiDB-lite"/>
    </source>
</evidence>
<evidence type="ECO:0000256" key="2">
    <source>
        <dbReference type="SAM" id="Phobius"/>
    </source>
</evidence>
<gene>
    <name evidence="4" type="ORF">GS597_15730</name>
</gene>
<dbReference type="RefSeq" id="WP_161826409.1">
    <property type="nucleotide sequence ID" value="NZ_WVIC01000036.1"/>
</dbReference>
<name>A0A8K2A1H5_9CYAN</name>
<dbReference type="InterPro" id="IPR025646">
    <property type="entry name" value="DUF4350"/>
</dbReference>
<keyword evidence="2" id="KW-1133">Transmembrane helix</keyword>